<dbReference type="PANTHER" id="PTHR37159">
    <property type="entry name" value="GH11867P"/>
    <property type="match status" value="1"/>
</dbReference>
<dbReference type="Proteomes" id="UP000596742">
    <property type="component" value="Unassembled WGS sequence"/>
</dbReference>
<dbReference type="AlphaFoldDB" id="A0A8B6DN85"/>
<accession>A0A8B6DN85</accession>
<evidence type="ECO:0000313" key="1">
    <source>
        <dbReference type="EMBL" id="VDI22783.1"/>
    </source>
</evidence>
<dbReference type="EMBL" id="UYJE01003837">
    <property type="protein sequence ID" value="VDI22783.1"/>
    <property type="molecule type" value="Genomic_DNA"/>
</dbReference>
<proteinExistence type="predicted"/>
<reference evidence="1" key="1">
    <citation type="submission" date="2018-11" db="EMBL/GenBank/DDBJ databases">
        <authorList>
            <person name="Alioto T."/>
            <person name="Alioto T."/>
        </authorList>
    </citation>
    <scope>NUCLEOTIDE SEQUENCE</scope>
</reference>
<name>A0A8B6DN85_MYTGA</name>
<organism evidence="1 2">
    <name type="scientific">Mytilus galloprovincialis</name>
    <name type="common">Mediterranean mussel</name>
    <dbReference type="NCBI Taxonomy" id="29158"/>
    <lineage>
        <taxon>Eukaryota</taxon>
        <taxon>Metazoa</taxon>
        <taxon>Spiralia</taxon>
        <taxon>Lophotrochozoa</taxon>
        <taxon>Mollusca</taxon>
        <taxon>Bivalvia</taxon>
        <taxon>Autobranchia</taxon>
        <taxon>Pteriomorphia</taxon>
        <taxon>Mytilida</taxon>
        <taxon>Mytiloidea</taxon>
        <taxon>Mytilidae</taxon>
        <taxon>Mytilinae</taxon>
        <taxon>Mytilus</taxon>
    </lineage>
</organism>
<sequence length="358" mass="41186">MDIPEITGSVYYDPTVSQACYTVAGKPVDKLLVKETKGDNQMDTHSEETSGYYLKKLAKGDNKITLTNCYSEAIPDKLDLERFERGQQFFRQNISACLFTMMCSLVCGLCVTNLLEPLVFTGKSDTPQKSLIRYLKTMAHVVQWHCGNVWDINSKARKSLQIVCGLHDRTRVDMMKKTEKLYVSQYDMSLVQAGFMGAIIMYPKQFGIKASQNDLKDYVYFWRWIGYLLGMEDSNNICVNSLEEAIAICHEIENDIVYPALHKPPPHFHHMAKAFTDGSNILRNFKFFTPESVVSFSLDLAKKERLPHSFVDKIRIIFFKVFVNLIYYSSLFRNFMNRNIEHLCLALQDKRFDAGDGK</sequence>
<evidence type="ECO:0008006" key="3">
    <source>
        <dbReference type="Google" id="ProtNLM"/>
    </source>
</evidence>
<comment type="caution">
    <text evidence="1">The sequence shown here is derived from an EMBL/GenBank/DDBJ whole genome shotgun (WGS) entry which is preliminary data.</text>
</comment>
<dbReference type="PANTHER" id="PTHR37159:SF1">
    <property type="entry name" value="GH11867P"/>
    <property type="match status" value="1"/>
</dbReference>
<dbReference type="OrthoDB" id="6361347at2759"/>
<gene>
    <name evidence="1" type="ORF">MGAL_10B045378</name>
</gene>
<evidence type="ECO:0000313" key="2">
    <source>
        <dbReference type="Proteomes" id="UP000596742"/>
    </source>
</evidence>
<protein>
    <recommendedName>
        <fullName evidence="3">ER-bound oxygenase mpaB/mpaB'/Rubber oxygenase catalytic domain-containing protein</fullName>
    </recommendedName>
</protein>
<keyword evidence="2" id="KW-1185">Reference proteome</keyword>